<accession>A0A1G8Q5M1</accession>
<feature type="transmembrane region" description="Helical" evidence="1">
    <location>
        <begin position="147"/>
        <end position="170"/>
    </location>
</feature>
<dbReference type="RefSeq" id="WP_052811859.1">
    <property type="nucleotide sequence ID" value="NZ_BJOA01000050.1"/>
</dbReference>
<feature type="transmembrane region" description="Helical" evidence="1">
    <location>
        <begin position="59"/>
        <end position="80"/>
    </location>
</feature>
<evidence type="ECO:0000313" key="2">
    <source>
        <dbReference type="EMBL" id="SDJ00013.1"/>
    </source>
</evidence>
<feature type="transmembrane region" description="Helical" evidence="1">
    <location>
        <begin position="243"/>
        <end position="262"/>
    </location>
</feature>
<organism evidence="2 3">
    <name type="scientific">Aneurinibacillus migulanus</name>
    <name type="common">Bacillus migulanus</name>
    <dbReference type="NCBI Taxonomy" id="47500"/>
    <lineage>
        <taxon>Bacteria</taxon>
        <taxon>Bacillati</taxon>
        <taxon>Bacillota</taxon>
        <taxon>Bacilli</taxon>
        <taxon>Bacillales</taxon>
        <taxon>Paenibacillaceae</taxon>
        <taxon>Aneurinibacillus group</taxon>
        <taxon>Aneurinibacillus</taxon>
    </lineage>
</organism>
<sequence>MRRETKARLLVGFVLWIGSLVLFPLGYIERLLLFAFFITVPLALFVVEHPGRDGETSRLYRMIVRLHLPMAVIGTLSFAYPAGKLAGLLSLSWVLFTCLIGLYGLLRFLKRGFYFLEEFCIDAGLMYMTLGGFWFAAHRFGFDVMNFGSLIILLTAIHFHYSSLAVPIFTGLLGRTMEKTKLYRWMAAGNVISPLLIAVGITYSRTVEWLAVIFFACCLLVYVYYTFRMICVEKKGGFTKASLALSSLSLLLTMGFAVSYGIGRGFGIQWVSIPTMVLIHGTGNTFGFVFLGLLAWTSIRPEARTSASGIPYSRLYGQWKIGAEFLEQAGWLDTSRKPVRGLVDDFSMYENRQFQPSRLHVCIRDFYERTLTYELTARVRWLRGFAFLSRLYKPVAEKIEQLNLPLNDEEEQVMEGTIVPVNSERDGRQNVRAWIRKDCVTGKTIFVAAYSHHTYEAETYMNIALPLPCGNMTGVLRLMHDETDGLILTSVPGNRIKGDEGIYYVFPYFFLRLPLNETFHVRSGEEESLYADHRMWIFGIPFLTISYCIKHKKPS</sequence>
<keyword evidence="1" id="KW-0812">Transmembrane</keyword>
<gene>
    <name evidence="2" type="ORF">SAMN04487909_11075</name>
</gene>
<protein>
    <submittedName>
        <fullName evidence="2">YndJ-like protein</fullName>
    </submittedName>
</protein>
<feature type="transmembrane region" description="Helical" evidence="1">
    <location>
        <begin position="86"/>
        <end position="106"/>
    </location>
</feature>
<evidence type="ECO:0000256" key="1">
    <source>
        <dbReference type="SAM" id="Phobius"/>
    </source>
</evidence>
<feature type="transmembrane region" description="Helical" evidence="1">
    <location>
        <begin position="209"/>
        <end position="231"/>
    </location>
</feature>
<name>A0A1G8Q5M1_ANEMI</name>
<feature type="transmembrane region" description="Helical" evidence="1">
    <location>
        <begin position="113"/>
        <end position="135"/>
    </location>
</feature>
<dbReference type="Pfam" id="PF14158">
    <property type="entry name" value="YndJ"/>
    <property type="match status" value="1"/>
</dbReference>
<reference evidence="2 3" key="1">
    <citation type="submission" date="2016-10" db="EMBL/GenBank/DDBJ databases">
        <authorList>
            <person name="de Groot N.N."/>
        </authorList>
    </citation>
    <scope>NUCLEOTIDE SEQUENCE [LARGE SCALE GENOMIC DNA]</scope>
    <source>
        <strain evidence="2 3">DSM 2895</strain>
    </source>
</reference>
<feature type="transmembrane region" description="Helical" evidence="1">
    <location>
        <begin position="7"/>
        <end position="25"/>
    </location>
</feature>
<feature type="transmembrane region" description="Helical" evidence="1">
    <location>
        <begin position="31"/>
        <end position="47"/>
    </location>
</feature>
<dbReference type="InterPro" id="IPR025450">
    <property type="entry name" value="YndJ-like"/>
</dbReference>
<keyword evidence="1" id="KW-1133">Transmembrane helix</keyword>
<feature type="transmembrane region" description="Helical" evidence="1">
    <location>
        <begin position="182"/>
        <end position="203"/>
    </location>
</feature>
<dbReference type="AlphaFoldDB" id="A0A1G8Q5M1"/>
<keyword evidence="1" id="KW-0472">Membrane</keyword>
<evidence type="ECO:0000313" key="3">
    <source>
        <dbReference type="Proteomes" id="UP000182836"/>
    </source>
</evidence>
<dbReference type="GeneID" id="42307393"/>
<feature type="transmembrane region" description="Helical" evidence="1">
    <location>
        <begin position="268"/>
        <end position="296"/>
    </location>
</feature>
<dbReference type="OrthoDB" id="2614436at2"/>
<dbReference type="Proteomes" id="UP000182836">
    <property type="component" value="Unassembled WGS sequence"/>
</dbReference>
<dbReference type="EMBL" id="FNED01000010">
    <property type="protein sequence ID" value="SDJ00013.1"/>
    <property type="molecule type" value="Genomic_DNA"/>
</dbReference>
<proteinExistence type="predicted"/>